<gene>
    <name evidence="2" type="ORF">E4656_17800</name>
</gene>
<protein>
    <submittedName>
        <fullName evidence="2">DUF2185 domain-containing protein</fullName>
    </submittedName>
</protein>
<feature type="domain" description="Immunity protein Imm33" evidence="1">
    <location>
        <begin position="19"/>
        <end position="107"/>
    </location>
</feature>
<dbReference type="InterPro" id="IPR018689">
    <property type="entry name" value="Imm33_dom"/>
</dbReference>
<dbReference type="Pfam" id="PF09951">
    <property type="entry name" value="Imm33"/>
    <property type="match status" value="1"/>
</dbReference>
<keyword evidence="3" id="KW-1185">Reference proteome</keyword>
<evidence type="ECO:0000313" key="2">
    <source>
        <dbReference type="EMBL" id="TGG90790.1"/>
    </source>
</evidence>
<dbReference type="Proteomes" id="UP000297475">
    <property type="component" value="Unassembled WGS sequence"/>
</dbReference>
<organism evidence="2 3">
    <name type="scientific">Natronospirillum operosum</name>
    <dbReference type="NCBI Taxonomy" id="2759953"/>
    <lineage>
        <taxon>Bacteria</taxon>
        <taxon>Pseudomonadati</taxon>
        <taxon>Pseudomonadota</taxon>
        <taxon>Gammaproteobacteria</taxon>
        <taxon>Oceanospirillales</taxon>
        <taxon>Natronospirillaceae</taxon>
        <taxon>Natronospirillum</taxon>
    </lineage>
</organism>
<dbReference type="EMBL" id="SRMF01000011">
    <property type="protein sequence ID" value="TGG90790.1"/>
    <property type="molecule type" value="Genomic_DNA"/>
</dbReference>
<dbReference type="RefSeq" id="WP_135484670.1">
    <property type="nucleotide sequence ID" value="NZ_SRMF01000011.1"/>
</dbReference>
<dbReference type="AlphaFoldDB" id="A0A4Z0W6V1"/>
<dbReference type="OrthoDB" id="4827574at2"/>
<reference evidence="2 3" key="1">
    <citation type="submission" date="2019-04" db="EMBL/GenBank/DDBJ databases">
        <title>Natronospirillum operosus gen. nov., sp. nov., a haloalkaliphilic satellite isolated from decaying biomass of laboratory culture of cyanobacterium Geitlerinema sp. and proposal of Natronospirillaceae fam. nov. and Saccharospirillaceae fam. nov.</title>
        <authorList>
            <person name="Kevbrin V."/>
            <person name="Boltyanskaya Y."/>
            <person name="Koziaeva V."/>
            <person name="Grouzdev D.S."/>
            <person name="Park M."/>
            <person name="Cho J."/>
        </authorList>
    </citation>
    <scope>NUCLEOTIDE SEQUENCE [LARGE SCALE GENOMIC DNA]</scope>
    <source>
        <strain evidence="2 3">G-116</strain>
    </source>
</reference>
<evidence type="ECO:0000259" key="1">
    <source>
        <dbReference type="Pfam" id="PF09951"/>
    </source>
</evidence>
<proteinExistence type="predicted"/>
<evidence type="ECO:0000313" key="3">
    <source>
        <dbReference type="Proteomes" id="UP000297475"/>
    </source>
</evidence>
<name>A0A4Z0W6V1_9GAMM</name>
<accession>A0A4Z0W6V1</accession>
<sequence length="114" mass="12994">MSEAVRRSCSQTPDQGHLCLASSMILNERPLPIRFFYRETPDHQNDTGFRFYSGLESDEFLLQEGSALVAPLDCMTRIDPTISDLIERSEVGSVWERLPGRNDWVPVTDYSIPD</sequence>
<comment type="caution">
    <text evidence="2">The sequence shown here is derived from an EMBL/GenBank/DDBJ whole genome shotgun (WGS) entry which is preliminary data.</text>
</comment>